<keyword evidence="13" id="KW-0812">Transmembrane</keyword>
<dbReference type="Gene3D" id="1.10.287.130">
    <property type="match status" value="1"/>
</dbReference>
<dbReference type="EC" id="2.7.13.3" evidence="2"/>
<evidence type="ECO:0000256" key="8">
    <source>
        <dbReference type="ARBA" id="ARBA00023012"/>
    </source>
</evidence>
<keyword evidence="5" id="KW-0547">Nucleotide-binding</keyword>
<dbReference type="GO" id="GO:0000155">
    <property type="term" value="F:phosphorelay sensor kinase activity"/>
    <property type="evidence" value="ECO:0007669"/>
    <property type="project" value="InterPro"/>
</dbReference>
<dbReference type="InterPro" id="IPR004358">
    <property type="entry name" value="Sig_transdc_His_kin-like_C"/>
</dbReference>
<dbReference type="SUPFAM" id="SSF52172">
    <property type="entry name" value="CheY-like"/>
    <property type="match status" value="1"/>
</dbReference>
<evidence type="ECO:0000256" key="3">
    <source>
        <dbReference type="ARBA" id="ARBA00022553"/>
    </source>
</evidence>
<dbReference type="Pfam" id="PF00072">
    <property type="entry name" value="Response_reg"/>
    <property type="match status" value="1"/>
</dbReference>
<dbReference type="Pfam" id="PF02518">
    <property type="entry name" value="HATPase_c"/>
    <property type="match status" value="1"/>
</dbReference>
<feature type="domain" description="Histidine kinase" evidence="14">
    <location>
        <begin position="559"/>
        <end position="776"/>
    </location>
</feature>
<keyword evidence="13" id="KW-1133">Transmembrane helix</keyword>
<protein>
    <recommendedName>
        <fullName evidence="10">Sensory/regulatory protein RpfC</fullName>
        <ecNumber evidence="2">2.7.13.3</ecNumber>
    </recommendedName>
</protein>
<dbReference type="SUPFAM" id="SSF47384">
    <property type="entry name" value="Homodimeric domain of signal transducing histidine kinase"/>
    <property type="match status" value="1"/>
</dbReference>
<feature type="transmembrane region" description="Helical" evidence="13">
    <location>
        <begin position="165"/>
        <end position="186"/>
    </location>
</feature>
<evidence type="ECO:0000259" key="14">
    <source>
        <dbReference type="PROSITE" id="PS50109"/>
    </source>
</evidence>
<dbReference type="PANTHER" id="PTHR45339">
    <property type="entry name" value="HYBRID SIGNAL TRANSDUCTION HISTIDINE KINASE J"/>
    <property type="match status" value="1"/>
</dbReference>
<dbReference type="Pfam" id="PF00512">
    <property type="entry name" value="HisKA"/>
    <property type="match status" value="1"/>
</dbReference>
<dbReference type="GO" id="GO:0005524">
    <property type="term" value="F:ATP binding"/>
    <property type="evidence" value="ECO:0007669"/>
    <property type="project" value="UniProtKB-KW"/>
</dbReference>
<comment type="catalytic activity">
    <reaction evidence="1">
        <text>ATP + protein L-histidine = ADP + protein N-phospho-L-histidine.</text>
        <dbReference type="EC" id="2.7.13.3"/>
    </reaction>
</comment>
<dbReference type="InterPro" id="IPR003594">
    <property type="entry name" value="HATPase_dom"/>
</dbReference>
<evidence type="ECO:0000313" key="16">
    <source>
        <dbReference type="EMBL" id="GEK55378.1"/>
    </source>
</evidence>
<evidence type="ECO:0000256" key="13">
    <source>
        <dbReference type="SAM" id="Phobius"/>
    </source>
</evidence>
<keyword evidence="7" id="KW-0067">ATP-binding</keyword>
<organism evidence="16 17">
    <name type="scientific">Pseudoalteromonas espejiana</name>
    <dbReference type="NCBI Taxonomy" id="28107"/>
    <lineage>
        <taxon>Bacteria</taxon>
        <taxon>Pseudomonadati</taxon>
        <taxon>Pseudomonadota</taxon>
        <taxon>Gammaproteobacteria</taxon>
        <taxon>Alteromonadales</taxon>
        <taxon>Pseudoalteromonadaceae</taxon>
        <taxon>Pseudoalteromonas</taxon>
    </lineage>
</organism>
<feature type="domain" description="Response regulatory" evidence="15">
    <location>
        <begin position="798"/>
        <end position="916"/>
    </location>
</feature>
<dbReference type="CDD" id="cd12914">
    <property type="entry name" value="PDC1_DGC_like"/>
    <property type="match status" value="1"/>
</dbReference>
<dbReference type="InterPro" id="IPR003661">
    <property type="entry name" value="HisK_dim/P_dom"/>
</dbReference>
<keyword evidence="4" id="KW-0808">Transferase</keyword>
<feature type="transmembrane region" description="Helical" evidence="13">
    <location>
        <begin position="38"/>
        <end position="63"/>
    </location>
</feature>
<gene>
    <name evidence="16" type="ORF">PES01_22230</name>
</gene>
<proteinExistence type="predicted"/>
<sequence>MPQRSKWTLAVLLGLLGGLVNLSPLYFFDSSEFLFGQVFVLCSLVFIGLRYACLSLVIVSGFLLYRWGHCWPSIVYLLELFWLYALCLRRSKPILPLGTVFWLLIGLPFVWVIGQFVIGLAWLTLVVAISKYLVNALISLALVDLFSVFVPYASRAYQGRPLAKILSYVVSVIIILVVLLTSVFLVNDHHSRLEYEVNAQLEEKAESISTQLNDYLAFHKNAIVMSSDAIGAGTSSKKQLKRLMALFPGFTTSLYASPDGFVQISSPSDLIDGLTLAQRNVKDRAYFTQAEQYPLGYTSGVFQGRGLGNEAIVALSAPIYRNNQFYGIVEGSLKLNRLERFIPNLFEYTGELVVLDAHQKVVFSSLEQFKILNDFNEQGFNTSNLGDKSLFRSNKNEVYHSYQHIDPQNQWQVITFYNRKHLSMAVAKAWLPTILLSIVLIILVVMFVHQLANLLVQPISSLTTLMQSFSKTKTHKFNTESSWHEVLQLQQQFEMLANALQRSIENLQASNIRNQGLNTQLSEFNQQLEGKVAEQTKELKKAVNRANLANVAKSQFLANMSHELRTPMNGILGMGEVLLRDKMLTDEQRDLLNTQQKSAQNLLKILNDILDFSKIEANAMEISPRDTNLEPFIENIKSLFSPIVSSDQVEFIVERSDRLPDCIKIDDLRLNQVIINLLSNAYKFTERGFVRLWFDYSNEQLLVSVSDSGIGIAKEQQSLLFSEFTQADVGVARKYGGTGLGLAISQGLIKKMQGEITLTSEPGKGSVLKFYVSAPTAQYSKPAAPAQTHLLPALSNNKILLVEDNPINRQVIAKMLEPTHVQLTMANDGIEALKVLEGNSFDLILMDCQMPNMDGYECTQTIRANESHTKQHVPIVAITANAYEDDKQRCLNVGMDDFVSKPVNTQGLYDVINRVLNAG</sequence>
<dbReference type="SUPFAM" id="SSF55874">
    <property type="entry name" value="ATPase domain of HSP90 chaperone/DNA topoisomerase II/histidine kinase"/>
    <property type="match status" value="1"/>
</dbReference>
<keyword evidence="3 11" id="KW-0597">Phosphoprotein</keyword>
<dbReference type="Gene3D" id="3.30.565.10">
    <property type="entry name" value="Histidine kinase-like ATPase, C-terminal domain"/>
    <property type="match status" value="1"/>
</dbReference>
<dbReference type="Gene3D" id="3.30.450.20">
    <property type="entry name" value="PAS domain"/>
    <property type="match status" value="1"/>
</dbReference>
<dbReference type="InterPro" id="IPR011006">
    <property type="entry name" value="CheY-like_superfamily"/>
</dbReference>
<keyword evidence="12" id="KW-0175">Coiled coil</keyword>
<evidence type="ECO:0000256" key="9">
    <source>
        <dbReference type="ARBA" id="ARBA00064003"/>
    </source>
</evidence>
<evidence type="ECO:0000256" key="4">
    <source>
        <dbReference type="ARBA" id="ARBA00022679"/>
    </source>
</evidence>
<dbReference type="PROSITE" id="PS50109">
    <property type="entry name" value="HIS_KIN"/>
    <property type="match status" value="1"/>
</dbReference>
<evidence type="ECO:0000256" key="10">
    <source>
        <dbReference type="ARBA" id="ARBA00068150"/>
    </source>
</evidence>
<dbReference type="InterPro" id="IPR036097">
    <property type="entry name" value="HisK_dim/P_sf"/>
</dbReference>
<dbReference type="FunFam" id="1.10.287.130:FF:000002">
    <property type="entry name" value="Two-component osmosensing histidine kinase"/>
    <property type="match status" value="1"/>
</dbReference>
<dbReference type="SMART" id="SM00448">
    <property type="entry name" value="REC"/>
    <property type="match status" value="1"/>
</dbReference>
<evidence type="ECO:0000256" key="11">
    <source>
        <dbReference type="PROSITE-ProRule" id="PRU00169"/>
    </source>
</evidence>
<reference evidence="16 17" key="1">
    <citation type="submission" date="2019-07" db="EMBL/GenBank/DDBJ databases">
        <title>Whole genome shotgun sequence of Pseudoalteromonas espejiana NBRC 102222.</title>
        <authorList>
            <person name="Hosoyama A."/>
            <person name="Uohara A."/>
            <person name="Ohji S."/>
            <person name="Ichikawa N."/>
        </authorList>
    </citation>
    <scope>NUCLEOTIDE SEQUENCE [LARGE SCALE GENOMIC DNA]</scope>
    <source>
        <strain evidence="16 17">NBRC 102222</strain>
    </source>
</reference>
<feature type="transmembrane region" description="Helical" evidence="13">
    <location>
        <begin position="100"/>
        <end position="125"/>
    </location>
</feature>
<accession>A0A510XWL5</accession>
<evidence type="ECO:0000256" key="6">
    <source>
        <dbReference type="ARBA" id="ARBA00022777"/>
    </source>
</evidence>
<dbReference type="SMART" id="SM00388">
    <property type="entry name" value="HisKA"/>
    <property type="match status" value="1"/>
</dbReference>
<feature type="modified residue" description="4-aspartylphosphate" evidence="11">
    <location>
        <position position="847"/>
    </location>
</feature>
<dbReference type="InterPro" id="IPR036890">
    <property type="entry name" value="HATPase_C_sf"/>
</dbReference>
<dbReference type="Gene3D" id="6.10.340.10">
    <property type="match status" value="1"/>
</dbReference>
<evidence type="ECO:0000313" key="17">
    <source>
        <dbReference type="Proteomes" id="UP000321419"/>
    </source>
</evidence>
<dbReference type="PRINTS" id="PR00344">
    <property type="entry name" value="BCTRLSENSOR"/>
</dbReference>
<evidence type="ECO:0000256" key="12">
    <source>
        <dbReference type="SAM" id="Coils"/>
    </source>
</evidence>
<evidence type="ECO:0000259" key="15">
    <source>
        <dbReference type="PROSITE" id="PS50110"/>
    </source>
</evidence>
<feature type="transmembrane region" description="Helical" evidence="13">
    <location>
        <begin position="132"/>
        <end position="153"/>
    </location>
</feature>
<evidence type="ECO:0000256" key="2">
    <source>
        <dbReference type="ARBA" id="ARBA00012438"/>
    </source>
</evidence>
<name>A0A510XWL5_9GAMM</name>
<dbReference type="Proteomes" id="UP000321419">
    <property type="component" value="Unassembled WGS sequence"/>
</dbReference>
<keyword evidence="17" id="KW-1185">Reference proteome</keyword>
<comment type="subunit">
    <text evidence="9">At low DSF concentrations, interacts with RpfF.</text>
</comment>
<keyword evidence="6" id="KW-0418">Kinase</keyword>
<dbReference type="OrthoDB" id="9810730at2"/>
<dbReference type="PROSITE" id="PS50110">
    <property type="entry name" value="RESPONSE_REGULATORY"/>
    <property type="match status" value="1"/>
</dbReference>
<dbReference type="InterPro" id="IPR005467">
    <property type="entry name" value="His_kinase_dom"/>
</dbReference>
<keyword evidence="13" id="KW-0472">Membrane</keyword>
<evidence type="ECO:0000256" key="1">
    <source>
        <dbReference type="ARBA" id="ARBA00000085"/>
    </source>
</evidence>
<keyword evidence="8" id="KW-0902">Two-component regulatory system</keyword>
<feature type="transmembrane region" description="Helical" evidence="13">
    <location>
        <begin position="429"/>
        <end position="452"/>
    </location>
</feature>
<dbReference type="CDD" id="cd17546">
    <property type="entry name" value="REC_hyHK_CKI1_RcsC-like"/>
    <property type="match status" value="1"/>
</dbReference>
<evidence type="ECO:0000256" key="7">
    <source>
        <dbReference type="ARBA" id="ARBA00022840"/>
    </source>
</evidence>
<dbReference type="FunFam" id="3.30.565.10:FF:000010">
    <property type="entry name" value="Sensor histidine kinase RcsC"/>
    <property type="match status" value="1"/>
</dbReference>
<dbReference type="CDD" id="cd00082">
    <property type="entry name" value="HisKA"/>
    <property type="match status" value="1"/>
</dbReference>
<dbReference type="EMBL" id="BJUM01000019">
    <property type="protein sequence ID" value="GEK55378.1"/>
    <property type="molecule type" value="Genomic_DNA"/>
</dbReference>
<evidence type="ECO:0000256" key="5">
    <source>
        <dbReference type="ARBA" id="ARBA00022741"/>
    </source>
</evidence>
<dbReference type="SMART" id="SM00387">
    <property type="entry name" value="HATPase_c"/>
    <property type="match status" value="1"/>
</dbReference>
<dbReference type="AlphaFoldDB" id="A0A510XWL5"/>
<feature type="coiled-coil region" evidence="12">
    <location>
        <begin position="490"/>
        <end position="545"/>
    </location>
</feature>
<dbReference type="PANTHER" id="PTHR45339:SF1">
    <property type="entry name" value="HYBRID SIGNAL TRANSDUCTION HISTIDINE KINASE J"/>
    <property type="match status" value="1"/>
</dbReference>
<feature type="transmembrane region" description="Helical" evidence="13">
    <location>
        <begin position="70"/>
        <end position="88"/>
    </location>
</feature>
<dbReference type="RefSeq" id="WP_089348149.1">
    <property type="nucleotide sequence ID" value="NZ_BJUM01000019.1"/>
</dbReference>
<dbReference type="InterPro" id="IPR001789">
    <property type="entry name" value="Sig_transdc_resp-reg_receiver"/>
</dbReference>
<dbReference type="Gene3D" id="3.40.50.2300">
    <property type="match status" value="1"/>
</dbReference>
<comment type="caution">
    <text evidence="16">The sequence shown here is derived from an EMBL/GenBank/DDBJ whole genome shotgun (WGS) entry which is preliminary data.</text>
</comment>
<dbReference type="CDD" id="cd16922">
    <property type="entry name" value="HATPase_EvgS-ArcB-TorS-like"/>
    <property type="match status" value="1"/>
</dbReference>